<accession>A0A0C2D8G6</accession>
<feature type="coiled-coil region" evidence="1">
    <location>
        <begin position="90"/>
        <end position="117"/>
    </location>
</feature>
<dbReference type="EMBL" id="JMCC02000040">
    <property type="protein sequence ID" value="KIG16252.1"/>
    <property type="molecule type" value="Genomic_DNA"/>
</dbReference>
<evidence type="ECO:0000256" key="1">
    <source>
        <dbReference type="SAM" id="Coils"/>
    </source>
</evidence>
<sequence>MDLEQLRAQYEKLSRKLECAEPDDLRGRAIVQFLTLLIRRENHTITALRGYVDSAFDSGVAHAELDVHVRLGGGFPFRADELQVPEDPSLDDLIGVAERSDEQLAQLTERIQIYTAAQGLRQALAAIEAIVRERRSRLASAVREVDEGM</sequence>
<proteinExistence type="predicted"/>
<dbReference type="AlphaFoldDB" id="A0A0C2D8G6"/>
<comment type="caution">
    <text evidence="2">The sequence shown here is derived from an EMBL/GenBank/DDBJ whole genome shotgun (WGS) entry which is preliminary data.</text>
</comment>
<name>A0A0C2D8G6_9BACT</name>
<evidence type="ECO:0000313" key="2">
    <source>
        <dbReference type="EMBL" id="KIG16252.1"/>
    </source>
</evidence>
<reference evidence="2 3" key="1">
    <citation type="submission" date="2014-12" db="EMBL/GenBank/DDBJ databases">
        <title>Genome assembly of Enhygromyxa salina DSM 15201.</title>
        <authorList>
            <person name="Sharma G."/>
            <person name="Subramanian S."/>
        </authorList>
    </citation>
    <scope>NUCLEOTIDE SEQUENCE [LARGE SCALE GENOMIC DNA]</scope>
    <source>
        <strain evidence="2 3">DSM 15201</strain>
    </source>
</reference>
<evidence type="ECO:0000313" key="3">
    <source>
        <dbReference type="Proteomes" id="UP000031599"/>
    </source>
</evidence>
<dbReference type="Proteomes" id="UP000031599">
    <property type="component" value="Unassembled WGS sequence"/>
</dbReference>
<keyword evidence="1" id="KW-0175">Coiled coil</keyword>
<organism evidence="2 3">
    <name type="scientific">Enhygromyxa salina</name>
    <dbReference type="NCBI Taxonomy" id="215803"/>
    <lineage>
        <taxon>Bacteria</taxon>
        <taxon>Pseudomonadati</taxon>
        <taxon>Myxococcota</taxon>
        <taxon>Polyangia</taxon>
        <taxon>Nannocystales</taxon>
        <taxon>Nannocystaceae</taxon>
        <taxon>Enhygromyxa</taxon>
    </lineage>
</organism>
<protein>
    <submittedName>
        <fullName evidence="2">Uncharacterized protein</fullName>
    </submittedName>
</protein>
<gene>
    <name evidence="2" type="ORF">DB30_04712</name>
</gene>